<dbReference type="Proteomes" id="UP000291343">
    <property type="component" value="Unassembled WGS sequence"/>
</dbReference>
<dbReference type="InterPro" id="IPR033228">
    <property type="entry name" value="SZT2"/>
</dbReference>
<keyword evidence="3" id="KW-1185">Reference proteome</keyword>
<evidence type="ECO:0000313" key="2">
    <source>
        <dbReference type="EMBL" id="RZF32788.1"/>
    </source>
</evidence>
<accession>A0A482WH60</accession>
<sequence length="1709" mass="193983">MHGQSVWEGVGSVTTPDDARTSLIANMDSDSISNFPDDESIEDVPPLFLHLDCSLNSAGESNNCTVKIIPTCLNELLDVDDNKFEKLDLSDMTVVLRLVLTAKSSSSSSATATQPQPPPTATADAAAAAAATAEEESAIAELLHHLPDNQQKAIAQCVKEIEWLMHDEIAAFLLDAIPVTQQTLKFVSHHVLSSINRPSCLYEQVPLKFVFGLEHSMNCFLKDLAQMTIPSYCLQKEGDYYFLVKDDNALKSQKSNDESFCNYGQSGDFWISSGGSQTNDDKKSIDSPSWTRTSDMRSCSQEFNKSSISGWSSVAAWHHNVSSLMENGLAAEDIYNVEHMDETSDWLTDLEKRRAILPNFWLIMKVDKESVSTYFHCRFLELETQKVKLYSLIQRSIVKNISQVCKIVNQTMLLQNLHNTRLCNPLLEPETTEDDSWTSSPKIKLQVGGNETDNGFPEGMFACNVVWKTHFALHPRLKTGPGKPRLSRGIQALQTVLNRFSVNNRKNMFVYQDKNGNVFYLRLYEKTQIRTIDVEDISPGSVSRSSSINSLNREYNKRLLDEQLSVNKEPPRPRLKSFGESGDGTFTSRQEDFITLQVHGIYEAGSEIKLELVQVLQNRLNDAVLEVVSVMLARNPMCKLSPEDVHFIQKPNSAPDNFIKFTIPSHASSHLQALAYYLRQNLLQFLYMPKYTDSRTHNHFQDYSYPNDPTRKIPEENVFLYNQSPSSGNKGIACIGFALVSIDGCLLSQKDECPLPSSDAYKKNPLSESEFHTLTETTTISDEQISTSDESTFIEFRVWKQGRVNIESLTDMLKASIRHTLWDLLMEYNLLTAPLTKTSADHENPIESELSPVHQTITVPWLKLAVTLGVPAVKPLYINLTARHPVDVTLKEVFNLISVSDTTGFVFYKSSDEESDRFVYLPQVNTDIDFPVSSCIIVGRNLSYWKACHTSDLVILNVRNDKAHSISSHFPPFCDSSSDPMIFIPRQRFLLAVITCKNITIYTYNWAKERIELLKKHVSNLGQWLSARCSLLTGILAQKMGLFHNKPYARKTTGQSGLSHATDVESLVSFSLQPVKQQRSSGSGIAQLSEVLRDTKPTSCKKINSSDPVIFNVQRILESRNDEKRDHQKKLYMMWQARGATPNIPLAEDILHIFIQHSRNIHYCLTPLLFLPRWRIQSAATRDHSLKVTQASSSDASASKSDDKWHQQLCNNFVHEYKQYLQSLGFIPIQIGPSTPKKGVRRNSISQSTKNSCFLQKSLLGGILLFELFLSEPFFHTKLHALECSRLQTSTPLLSQFIMSFLDECDRVKILMHLHSFTYDYHLRCLHWFISNKQVLLRPGYHITSFLDDFIKYYTKAPNYARSLVFSDSMLVRDISTPAMQLFNYLLNNEKDYNMEVYCMLPFSENSQENEFVLVQLSQTPQIIYKDAHDMKQTDDFDVTLMISQEENPDPNTLSLHFYLLLTSRRELYPNLEIERKLGKFCPVSTASSPTETDGSERRGENLAIPVTIHDPSQHNEIRPESVNYLGYYSSHEQLMQQLILEQAEAARRHIIWMASQGSLDCRTHLLWNKLMSNYPLNNTLTHGELIELCNLAQVDLLSAIDPRLSPLLSQSLTWYQSLVKVLAAKYSDLCRTFTSPDNNVQHFLILHPKLMKGFVMLTLDMQAGRGEMSVVCRKSHRHDQHDVSTSDLHSLIEGVVNATSFHLWTGLL</sequence>
<evidence type="ECO:0008006" key="4">
    <source>
        <dbReference type="Google" id="ProtNLM"/>
    </source>
</evidence>
<protein>
    <recommendedName>
        <fullName evidence="4">KICSTOR complex protein SZT2</fullName>
    </recommendedName>
</protein>
<dbReference type="OrthoDB" id="43547at2759"/>
<proteinExistence type="predicted"/>
<dbReference type="InParanoid" id="A0A482WH60"/>
<gene>
    <name evidence="2" type="ORF">LSTR_LSTR011434</name>
</gene>
<evidence type="ECO:0000256" key="1">
    <source>
        <dbReference type="SAM" id="MobiDB-lite"/>
    </source>
</evidence>
<organism evidence="2 3">
    <name type="scientific">Laodelphax striatellus</name>
    <name type="common">Small brown planthopper</name>
    <name type="synonym">Delphax striatella</name>
    <dbReference type="NCBI Taxonomy" id="195883"/>
    <lineage>
        <taxon>Eukaryota</taxon>
        <taxon>Metazoa</taxon>
        <taxon>Ecdysozoa</taxon>
        <taxon>Arthropoda</taxon>
        <taxon>Hexapoda</taxon>
        <taxon>Insecta</taxon>
        <taxon>Pterygota</taxon>
        <taxon>Neoptera</taxon>
        <taxon>Paraneoptera</taxon>
        <taxon>Hemiptera</taxon>
        <taxon>Auchenorrhyncha</taxon>
        <taxon>Fulgoroidea</taxon>
        <taxon>Delphacidae</taxon>
        <taxon>Criomorphinae</taxon>
        <taxon>Laodelphax</taxon>
    </lineage>
</organism>
<evidence type="ECO:0000313" key="3">
    <source>
        <dbReference type="Proteomes" id="UP000291343"/>
    </source>
</evidence>
<comment type="caution">
    <text evidence="2">The sequence shown here is derived from an EMBL/GenBank/DDBJ whole genome shotgun (WGS) entry which is preliminary data.</text>
</comment>
<dbReference type="PANTHER" id="PTHR14918">
    <property type="entry name" value="KICSTOR COMPLEX PROTEIN SZT2"/>
    <property type="match status" value="1"/>
</dbReference>
<reference evidence="2 3" key="1">
    <citation type="journal article" date="2017" name="Gigascience">
        <title>Genome sequence of the small brown planthopper, Laodelphax striatellus.</title>
        <authorList>
            <person name="Zhu J."/>
            <person name="Jiang F."/>
            <person name="Wang X."/>
            <person name="Yang P."/>
            <person name="Bao Y."/>
            <person name="Zhao W."/>
            <person name="Wang W."/>
            <person name="Lu H."/>
            <person name="Wang Q."/>
            <person name="Cui N."/>
            <person name="Li J."/>
            <person name="Chen X."/>
            <person name="Luo L."/>
            <person name="Yu J."/>
            <person name="Kang L."/>
            <person name="Cui F."/>
        </authorList>
    </citation>
    <scope>NUCLEOTIDE SEQUENCE [LARGE SCALE GENOMIC DNA]</scope>
    <source>
        <strain evidence="2">Lst14</strain>
    </source>
</reference>
<feature type="region of interest" description="Disordered" evidence="1">
    <location>
        <begin position="107"/>
        <end position="128"/>
    </location>
</feature>
<dbReference type="EMBL" id="QKKF02035878">
    <property type="protein sequence ID" value="RZF32788.1"/>
    <property type="molecule type" value="Genomic_DNA"/>
</dbReference>
<dbReference type="GO" id="GO:0005777">
    <property type="term" value="C:peroxisome"/>
    <property type="evidence" value="ECO:0007669"/>
    <property type="project" value="InterPro"/>
</dbReference>
<name>A0A482WH60_LAOST</name>
<dbReference type="STRING" id="195883.A0A482WH60"/>
<dbReference type="PANTHER" id="PTHR14918:SF3">
    <property type="entry name" value="KICSTOR COMPLEX PROTEIN SZT2"/>
    <property type="match status" value="1"/>
</dbReference>